<dbReference type="PANTHER" id="PTHR11559">
    <property type="entry name" value="CARBOXYLESTERASE"/>
    <property type="match status" value="1"/>
</dbReference>
<dbReference type="EMBL" id="CP078145">
    <property type="protein sequence ID" value="QXN93140.1"/>
    <property type="molecule type" value="Genomic_DNA"/>
</dbReference>
<gene>
    <name evidence="4" type="ORF">KV110_08560</name>
</gene>
<dbReference type="InterPro" id="IPR019826">
    <property type="entry name" value="Carboxylesterase_B_AS"/>
</dbReference>
<name>A0ABX8RXP3_NOCIO</name>
<dbReference type="Proteomes" id="UP000694257">
    <property type="component" value="Chromosome"/>
</dbReference>
<proteinExistence type="inferred from homology"/>
<dbReference type="RefSeq" id="WP_218474932.1">
    <property type="nucleotide sequence ID" value="NZ_BAABJN010000001.1"/>
</dbReference>
<reference evidence="4 5" key="1">
    <citation type="submission" date="2021-07" db="EMBL/GenBank/DDBJ databases">
        <title>Whole Genome Sequence of Nocardia Iowensis.</title>
        <authorList>
            <person name="Lamm A."/>
            <person name="Collins-Fairclough A.M."/>
            <person name="Bunk B."/>
            <person name="Sproer C."/>
        </authorList>
    </citation>
    <scope>NUCLEOTIDE SEQUENCE [LARGE SCALE GENOMIC DNA]</scope>
    <source>
        <strain evidence="4 5">NRRL 5646</strain>
    </source>
</reference>
<dbReference type="Pfam" id="PF00135">
    <property type="entry name" value="COesterase"/>
    <property type="match status" value="2"/>
</dbReference>
<accession>A0ABX8RXP3</accession>
<evidence type="ECO:0000259" key="3">
    <source>
        <dbReference type="Pfam" id="PF00135"/>
    </source>
</evidence>
<feature type="domain" description="Carboxylesterase type B" evidence="3">
    <location>
        <begin position="214"/>
        <end position="338"/>
    </location>
</feature>
<evidence type="ECO:0000256" key="1">
    <source>
        <dbReference type="RuleBase" id="RU361235"/>
    </source>
</evidence>
<dbReference type="PROSITE" id="PS00122">
    <property type="entry name" value="CARBOXYLESTERASE_B_1"/>
    <property type="match status" value="1"/>
</dbReference>
<evidence type="ECO:0000256" key="2">
    <source>
        <dbReference type="SAM" id="MobiDB-lite"/>
    </source>
</evidence>
<dbReference type="InterPro" id="IPR050309">
    <property type="entry name" value="Type-B_Carboxylest/Lipase"/>
</dbReference>
<keyword evidence="1" id="KW-0378">Hydrolase</keyword>
<dbReference type="EC" id="3.1.1.-" evidence="1"/>
<sequence>MGIPYAAAPVNEKRWVSPQPVHPWTGTRDATNPGPACTQPEAPDMPSSVPQSEDCLTVDVTAPAGSGKNRPVMVWIPGGGFITGAGSIYDPTRLAQTGDIVVVTVNYRLGVYGFFAHPELGDSNFGLQDQVAALRWVRTNIAEFGGDPTQVTLAGASAGAMSACTLMTTPQARNLFHRAIIQSGSCLTSHPAGALGDTAFGEAAPLVEQRYPAHEFTSPTAATSRVFSDRDWICASWKSGRDHAVRAPTYAYTFTDPTAPTPGGNPVPTLVQPATVHGSDMYSLFDFPDGPPLTTAQRSLADRLVGYWTRFVRTGNPNGGHAPAWPQLGESDLALALTRDAIQPFDMRTTHHCDLRESAWES</sequence>
<organism evidence="4 5">
    <name type="scientific">Nocardia iowensis</name>
    <dbReference type="NCBI Taxonomy" id="204891"/>
    <lineage>
        <taxon>Bacteria</taxon>
        <taxon>Bacillati</taxon>
        <taxon>Actinomycetota</taxon>
        <taxon>Actinomycetes</taxon>
        <taxon>Mycobacteriales</taxon>
        <taxon>Nocardiaceae</taxon>
        <taxon>Nocardia</taxon>
    </lineage>
</organism>
<dbReference type="InterPro" id="IPR002018">
    <property type="entry name" value="CarbesteraseB"/>
</dbReference>
<keyword evidence="5" id="KW-1185">Reference proteome</keyword>
<feature type="region of interest" description="Disordered" evidence="2">
    <location>
        <begin position="16"/>
        <end position="52"/>
    </location>
</feature>
<protein>
    <recommendedName>
        <fullName evidence="1">Carboxylic ester hydrolase</fullName>
        <ecNumber evidence="1">3.1.1.-</ecNumber>
    </recommendedName>
</protein>
<comment type="similarity">
    <text evidence="1">Belongs to the type-B carboxylesterase/lipase family.</text>
</comment>
<evidence type="ECO:0000313" key="5">
    <source>
        <dbReference type="Proteomes" id="UP000694257"/>
    </source>
</evidence>
<evidence type="ECO:0000313" key="4">
    <source>
        <dbReference type="EMBL" id="QXN93140.1"/>
    </source>
</evidence>
<feature type="domain" description="Carboxylesterase type B" evidence="3">
    <location>
        <begin position="2"/>
        <end position="189"/>
    </location>
</feature>